<dbReference type="PROSITE" id="PS50109">
    <property type="entry name" value="HIS_KIN"/>
    <property type="match status" value="1"/>
</dbReference>
<dbReference type="AlphaFoldDB" id="A0A1Y5ENW5"/>
<dbReference type="GO" id="GO:0000155">
    <property type="term" value="F:phosphorelay sensor kinase activity"/>
    <property type="evidence" value="ECO:0007669"/>
    <property type="project" value="TreeGrafter"/>
</dbReference>
<reference evidence="7" key="1">
    <citation type="journal article" date="2017" name="Proc. Natl. Acad. Sci. U.S.A.">
        <title>Simulation of Deepwater Horizon oil plume reveals substrate specialization within a complex community of hydrocarbon degraders.</title>
        <authorList>
            <person name="Hu P."/>
            <person name="Dubinsky E.A."/>
            <person name="Probst A.J."/>
            <person name="Wang J."/>
            <person name="Sieber C.M.K."/>
            <person name="Tom L.M."/>
            <person name="Gardinali P."/>
            <person name="Banfield J.F."/>
            <person name="Atlas R.M."/>
            <person name="Andersen G.L."/>
        </authorList>
    </citation>
    <scope>NUCLEOTIDE SEQUENCE [LARGE SCALE GENOMIC DNA]</scope>
</reference>
<accession>A0A1Y5ENW5</accession>
<dbReference type="Proteomes" id="UP000243053">
    <property type="component" value="Unassembled WGS sequence"/>
</dbReference>
<proteinExistence type="predicted"/>
<dbReference type="PRINTS" id="PR00344">
    <property type="entry name" value="BCTRLSENSOR"/>
</dbReference>
<name>A0A1Y5ENW5_COLPS</name>
<dbReference type="Pfam" id="PF02518">
    <property type="entry name" value="HATPase_c"/>
    <property type="match status" value="1"/>
</dbReference>
<sequence length="1052" mass="119937">MRLLSFTFGFLLLLTSLNSIAVQRDLYFNNLSLEQGLNQGSIYSLAKDPFGFTWIGTQDGLHRFDGNTIELVRLSATQLPKYRYIRDISVINKQLYVATTDGLVVINLLTGEKSYPDVHNGAIYSVINVNQQVWLGSDVGLIILDFDNVIVDYYGKNNVVNRSFCQILSAPKHCNSEIRTLAFDQVKQTVWLGTNTGLFEFNLEDKLPNTNNKLENYIHYHQVDDQHLAGNTIRKLFIDSHHNLWIASYFGLHYLNLENSRYQGEIKHIYHDKLIADTIVNNRVLTIAQDDNDDIWLGTSNGLSRHENSLNSASTDFNTYFDKGWQNFRAHNASAHSLMNNSVRSLLADSEGRIWVGTNKGLSVTNIQRNKIAIYRATENNAFNNYVLSFTEESKNKYWIGTQKGLYIFDNSVANLLPELQDDIVYDTVMTPQYIWAATRTGLYQIDINSHEIIHHYNDRNSPVGDTFIYKLVNIDKSIWLATTSGLHQLNLENNQWYSWYKKDGLVNSEIYTLYLHHNKLWIGTAKGLSIFDLNDHSFKNYSPHNSSLQSPWIFNIHYLKDDRFLIASDGGVYEFNATTEHFDYIGITQGNAYGLTQDDQGYFWITSNNGLYRYDSSSKEFSKFTEKHGFTSNEYNLNASLKNSQGELLLGTINGFVLFKPEKIVHNEFLLKNRVVSSIQVEQKHYSLWDKSPLTNNDTIFLAENFYLGWQSGKIELQLSNPYFAITPPSESINFIANINLNNIQSGSYSMPLSIKANNVIHVIKEPHPLLSWWAVVGYIILFSIILTFFIRYRLMHKFNNEILAHHKIIANQKDEIEQHMLFKQSLYLQIQHSFKSPVFACRGLSKQINTLLSNNTDIDKDSIERKNNKLLNALNEVSALIDEFIVLTKKQPVVKVNSKQYVLATLVKVGALMTDVAIEKKVTLAFTQDASLTELEYIFACEKCLYLILENVLSNAIKFSQYNGNVQIKSTKVAGSLIIVISDNGCGFSSKDLSNIFTLYYRGENSHQHNGSGVGLTTTKQLIDELDGDISFDKNSPCGTVVTIKIPLAE</sequence>
<evidence type="ECO:0000259" key="5">
    <source>
        <dbReference type="PROSITE" id="PS50109"/>
    </source>
</evidence>
<dbReference type="EMBL" id="MAAF01000020">
    <property type="protein sequence ID" value="OUR84378.1"/>
    <property type="molecule type" value="Genomic_DNA"/>
</dbReference>
<evidence type="ECO:0000256" key="2">
    <source>
        <dbReference type="ARBA" id="ARBA00012438"/>
    </source>
</evidence>
<keyword evidence="4" id="KW-1133">Transmembrane helix</keyword>
<comment type="catalytic activity">
    <reaction evidence="1">
        <text>ATP + protein L-histidine = ADP + protein N-phospho-L-histidine.</text>
        <dbReference type="EC" id="2.7.13.3"/>
    </reaction>
</comment>
<evidence type="ECO:0000256" key="1">
    <source>
        <dbReference type="ARBA" id="ARBA00000085"/>
    </source>
</evidence>
<keyword evidence="4" id="KW-0812">Transmembrane</keyword>
<evidence type="ECO:0000256" key="3">
    <source>
        <dbReference type="ARBA" id="ARBA00022553"/>
    </source>
</evidence>
<evidence type="ECO:0000256" key="4">
    <source>
        <dbReference type="SAM" id="Phobius"/>
    </source>
</evidence>
<organism evidence="6 7">
    <name type="scientific">Colwellia psychrerythraea</name>
    <name type="common">Vibrio psychroerythus</name>
    <dbReference type="NCBI Taxonomy" id="28229"/>
    <lineage>
        <taxon>Bacteria</taxon>
        <taxon>Pseudomonadati</taxon>
        <taxon>Pseudomonadota</taxon>
        <taxon>Gammaproteobacteria</taxon>
        <taxon>Alteromonadales</taxon>
        <taxon>Colwelliaceae</taxon>
        <taxon>Colwellia</taxon>
    </lineage>
</organism>
<feature type="domain" description="Histidine kinase" evidence="5">
    <location>
        <begin position="831"/>
        <end position="1052"/>
    </location>
</feature>
<keyword evidence="4" id="KW-0472">Membrane</keyword>
<keyword evidence="3" id="KW-0597">Phosphoprotein</keyword>
<dbReference type="CDD" id="cd00075">
    <property type="entry name" value="HATPase"/>
    <property type="match status" value="1"/>
</dbReference>
<dbReference type="Gene3D" id="3.30.565.10">
    <property type="entry name" value="Histidine kinase-like ATPase, C-terminal domain"/>
    <property type="match status" value="1"/>
</dbReference>
<dbReference type="InterPro" id="IPR003594">
    <property type="entry name" value="HATPase_dom"/>
</dbReference>
<dbReference type="InterPro" id="IPR015943">
    <property type="entry name" value="WD40/YVTN_repeat-like_dom_sf"/>
</dbReference>
<dbReference type="SUPFAM" id="SSF63829">
    <property type="entry name" value="Calcium-dependent phosphotriesterase"/>
    <property type="match status" value="1"/>
</dbReference>
<dbReference type="Gene3D" id="2.130.10.10">
    <property type="entry name" value="YVTN repeat-like/Quinoprotein amine dehydrogenase"/>
    <property type="match status" value="3"/>
</dbReference>
<dbReference type="EC" id="2.7.13.3" evidence="2"/>
<dbReference type="PANTHER" id="PTHR43547">
    <property type="entry name" value="TWO-COMPONENT HISTIDINE KINASE"/>
    <property type="match status" value="1"/>
</dbReference>
<dbReference type="SMART" id="SM00387">
    <property type="entry name" value="HATPase_c"/>
    <property type="match status" value="1"/>
</dbReference>
<evidence type="ECO:0000313" key="6">
    <source>
        <dbReference type="EMBL" id="OUR84378.1"/>
    </source>
</evidence>
<comment type="caution">
    <text evidence="6">The sequence shown here is derived from an EMBL/GenBank/DDBJ whole genome shotgun (WGS) entry which is preliminary data.</text>
</comment>
<dbReference type="InterPro" id="IPR004358">
    <property type="entry name" value="Sig_transdc_His_kin-like_C"/>
</dbReference>
<gene>
    <name evidence="6" type="ORF">A9Q75_03000</name>
</gene>
<evidence type="ECO:0000313" key="7">
    <source>
        <dbReference type="Proteomes" id="UP000243053"/>
    </source>
</evidence>
<dbReference type="SUPFAM" id="SSF55874">
    <property type="entry name" value="ATPase domain of HSP90 chaperone/DNA topoisomerase II/histidine kinase"/>
    <property type="match status" value="1"/>
</dbReference>
<feature type="transmembrane region" description="Helical" evidence="4">
    <location>
        <begin position="772"/>
        <end position="792"/>
    </location>
</feature>
<dbReference type="SUPFAM" id="SSF101898">
    <property type="entry name" value="NHL repeat"/>
    <property type="match status" value="1"/>
</dbReference>
<dbReference type="InterPro" id="IPR011110">
    <property type="entry name" value="Reg_prop"/>
</dbReference>
<dbReference type="PANTHER" id="PTHR43547:SF2">
    <property type="entry name" value="HYBRID SIGNAL TRANSDUCTION HISTIDINE KINASE C"/>
    <property type="match status" value="1"/>
</dbReference>
<dbReference type="InterPro" id="IPR036890">
    <property type="entry name" value="HATPase_C_sf"/>
</dbReference>
<protein>
    <recommendedName>
        <fullName evidence="2">histidine kinase</fullName>
        <ecNumber evidence="2">2.7.13.3</ecNumber>
    </recommendedName>
</protein>
<dbReference type="Pfam" id="PF07494">
    <property type="entry name" value="Reg_prop"/>
    <property type="match status" value="2"/>
</dbReference>
<dbReference type="InterPro" id="IPR005467">
    <property type="entry name" value="His_kinase_dom"/>
</dbReference>